<reference evidence="4" key="1">
    <citation type="submission" date="2016-11" db="EMBL/GenBank/DDBJ databases">
        <authorList>
            <person name="Varghese N."/>
            <person name="Submissions S."/>
        </authorList>
    </citation>
    <scope>NUCLEOTIDE SEQUENCE [LARGE SCALE GENOMIC DNA]</scope>
    <source>
        <strain evidence="4">DSM 27370</strain>
    </source>
</reference>
<dbReference type="EMBL" id="FQUC01000012">
    <property type="protein sequence ID" value="SHF94713.1"/>
    <property type="molecule type" value="Genomic_DNA"/>
</dbReference>
<sequence length="252" mass="29251">MAKKQAEKEVQVEDKLKTLYSLQTKLSDVDKIKILRGELPLEVADLEDEIIGLKTRIGKYESDQKEFETAVAQQKQKIQDCTLKIEKYKEQLDNVRNNREYDHLSKEIEFETLEIELAEKRIKEFTQNVKSLKEQVEKSKSFLEERSADLHQKKDELDEIISETKQQEEQLREEIKGIEGEVEPRLLQAFKRIRKSARNGLAIVAIERGACGGCFNKIPPQKQMDIKLGKKIIVCEYCGRIMIDPELVGIEE</sequence>
<dbReference type="Pfam" id="PF02591">
    <property type="entry name" value="Zn_ribbon_9"/>
    <property type="match status" value="1"/>
</dbReference>
<dbReference type="InterPro" id="IPR003743">
    <property type="entry name" value="Zf-RING_7"/>
</dbReference>
<gene>
    <name evidence="3" type="ORF">SAMN05444362_112106</name>
</gene>
<dbReference type="PANTHER" id="PTHR39082">
    <property type="entry name" value="PHOSPHOLIPASE C-BETA-2-RELATED"/>
    <property type="match status" value="1"/>
</dbReference>
<dbReference type="Gene3D" id="1.10.287.1490">
    <property type="match status" value="1"/>
</dbReference>
<dbReference type="Proteomes" id="UP000184480">
    <property type="component" value="Unassembled WGS sequence"/>
</dbReference>
<feature type="domain" description="C4-type zinc ribbon" evidence="2">
    <location>
        <begin position="210"/>
        <end position="242"/>
    </location>
</feature>
<feature type="coiled-coil region" evidence="1">
    <location>
        <begin position="43"/>
        <end position="181"/>
    </location>
</feature>
<dbReference type="RefSeq" id="WP_062180717.1">
    <property type="nucleotide sequence ID" value="NZ_BBXL01000011.1"/>
</dbReference>
<evidence type="ECO:0000256" key="1">
    <source>
        <dbReference type="SAM" id="Coils"/>
    </source>
</evidence>
<dbReference type="InterPro" id="IPR052376">
    <property type="entry name" value="Oxidative_Scav/Glycosyltrans"/>
</dbReference>
<protein>
    <recommendedName>
        <fullName evidence="2">C4-type zinc ribbon domain-containing protein</fullName>
    </recommendedName>
</protein>
<dbReference type="PANTHER" id="PTHR39082:SF1">
    <property type="entry name" value="SCAVENGER RECEPTOR CLASS A MEMBER 3"/>
    <property type="match status" value="1"/>
</dbReference>
<dbReference type="STRING" id="1346286.SAMN05444362_112106"/>
<name>A0A1M5FT86_9BACT</name>
<dbReference type="SUPFAM" id="SSF58100">
    <property type="entry name" value="Bacterial hemolysins"/>
    <property type="match status" value="1"/>
</dbReference>
<dbReference type="AlphaFoldDB" id="A0A1M5FT86"/>
<evidence type="ECO:0000313" key="3">
    <source>
        <dbReference type="EMBL" id="SHF94713.1"/>
    </source>
</evidence>
<evidence type="ECO:0000259" key="2">
    <source>
        <dbReference type="Pfam" id="PF02591"/>
    </source>
</evidence>
<evidence type="ECO:0000313" key="4">
    <source>
        <dbReference type="Proteomes" id="UP000184480"/>
    </source>
</evidence>
<dbReference type="OrthoDB" id="9795058at2"/>
<proteinExistence type="predicted"/>
<organism evidence="3 4">
    <name type="scientific">Dysgonomonas macrotermitis</name>
    <dbReference type="NCBI Taxonomy" id="1346286"/>
    <lineage>
        <taxon>Bacteria</taxon>
        <taxon>Pseudomonadati</taxon>
        <taxon>Bacteroidota</taxon>
        <taxon>Bacteroidia</taxon>
        <taxon>Bacteroidales</taxon>
        <taxon>Dysgonomonadaceae</taxon>
        <taxon>Dysgonomonas</taxon>
    </lineage>
</organism>
<accession>A0A1M5FT86</accession>
<keyword evidence="4" id="KW-1185">Reference proteome</keyword>
<keyword evidence="1" id="KW-0175">Coiled coil</keyword>